<name>A0ABR3LVY4_9TELE</name>
<dbReference type="EMBL" id="JAYMGO010000019">
    <property type="protein sequence ID" value="KAL1255807.1"/>
    <property type="molecule type" value="Genomic_DNA"/>
</dbReference>
<organism evidence="2 3">
    <name type="scientific">Cirrhinus molitorella</name>
    <name type="common">mud carp</name>
    <dbReference type="NCBI Taxonomy" id="172907"/>
    <lineage>
        <taxon>Eukaryota</taxon>
        <taxon>Metazoa</taxon>
        <taxon>Chordata</taxon>
        <taxon>Craniata</taxon>
        <taxon>Vertebrata</taxon>
        <taxon>Euteleostomi</taxon>
        <taxon>Actinopterygii</taxon>
        <taxon>Neopterygii</taxon>
        <taxon>Teleostei</taxon>
        <taxon>Ostariophysi</taxon>
        <taxon>Cypriniformes</taxon>
        <taxon>Cyprinidae</taxon>
        <taxon>Labeoninae</taxon>
        <taxon>Labeonini</taxon>
        <taxon>Cirrhinus</taxon>
    </lineage>
</organism>
<comment type="caution">
    <text evidence="2">The sequence shown here is derived from an EMBL/GenBank/DDBJ whole genome shotgun (WGS) entry which is preliminary data.</text>
</comment>
<gene>
    <name evidence="2" type="ORF">QQF64_013868</name>
</gene>
<reference evidence="2 3" key="1">
    <citation type="submission" date="2023-09" db="EMBL/GenBank/DDBJ databases">
        <authorList>
            <person name="Wang M."/>
        </authorList>
    </citation>
    <scope>NUCLEOTIDE SEQUENCE [LARGE SCALE GENOMIC DNA]</scope>
    <source>
        <strain evidence="2">GT-2023</strain>
        <tissue evidence="2">Liver</tissue>
    </source>
</reference>
<evidence type="ECO:0000313" key="2">
    <source>
        <dbReference type="EMBL" id="KAL1255807.1"/>
    </source>
</evidence>
<proteinExistence type="predicted"/>
<protein>
    <submittedName>
        <fullName evidence="2">Uncharacterized protein</fullName>
    </submittedName>
</protein>
<sequence>MTWRGERARRESAARRTPFLSSGKSVAGKQVWKERKRVRFGPDSWGISLEGLPNIFTLRVAGLSANAQRAARPPGTSALALNKPAMRVINALQRRWQTEVWLIGSLRDKELQERRAPACSYPPSGEPLSLDPPGRAKRLTVFTLRLGGTGARVTHTAESCSTPNIFLFLNNKGRKTSSTSDISFSLRQRWKSNLHLSSGPSEFTVTNRKQTKASRNALYEALQLGTAANFKNTVLSLSKRDR</sequence>
<dbReference type="Proteomes" id="UP001558613">
    <property type="component" value="Unassembled WGS sequence"/>
</dbReference>
<keyword evidence="3" id="KW-1185">Reference proteome</keyword>
<feature type="compositionally biased region" description="Basic and acidic residues" evidence="1">
    <location>
        <begin position="1"/>
        <end position="14"/>
    </location>
</feature>
<feature type="region of interest" description="Disordered" evidence="1">
    <location>
        <begin position="1"/>
        <end position="22"/>
    </location>
</feature>
<evidence type="ECO:0000256" key="1">
    <source>
        <dbReference type="SAM" id="MobiDB-lite"/>
    </source>
</evidence>
<accession>A0ABR3LVY4</accession>
<evidence type="ECO:0000313" key="3">
    <source>
        <dbReference type="Proteomes" id="UP001558613"/>
    </source>
</evidence>